<dbReference type="InterPro" id="IPR005320">
    <property type="entry name" value="Peptidase_S51"/>
</dbReference>
<organism evidence="5 6">
    <name type="scientific">Entotheonella factor</name>
    <dbReference type="NCBI Taxonomy" id="1429438"/>
    <lineage>
        <taxon>Bacteria</taxon>
        <taxon>Pseudomonadati</taxon>
        <taxon>Nitrospinota/Tectimicrobiota group</taxon>
        <taxon>Candidatus Tectimicrobiota</taxon>
        <taxon>Candidatus Entotheonellia</taxon>
        <taxon>Candidatus Entotheonellales</taxon>
        <taxon>Candidatus Entotheonellaceae</taxon>
        <taxon>Candidatus Entotheonella</taxon>
    </lineage>
</organism>
<dbReference type="AlphaFoldDB" id="W4LYA9"/>
<name>W4LYA9_ENTF1</name>
<dbReference type="Gene3D" id="3.40.50.880">
    <property type="match status" value="1"/>
</dbReference>
<evidence type="ECO:0008006" key="7">
    <source>
        <dbReference type="Google" id="ProtNLM"/>
    </source>
</evidence>
<dbReference type="Proteomes" id="UP000019141">
    <property type="component" value="Unassembled WGS sequence"/>
</dbReference>
<comment type="caution">
    <text evidence="5">The sequence shown here is derived from an EMBL/GenBank/DDBJ whole genome shotgun (WGS) entry which is preliminary data.</text>
</comment>
<dbReference type="SUPFAM" id="SSF52317">
    <property type="entry name" value="Class I glutamine amidotransferase-like"/>
    <property type="match status" value="1"/>
</dbReference>
<dbReference type="InterPro" id="IPR029062">
    <property type="entry name" value="Class_I_gatase-like"/>
</dbReference>
<dbReference type="HOGENOM" id="CLU_1197981_0_0_7"/>
<accession>W4LYA9</accession>
<keyword evidence="6" id="KW-1185">Reference proteome</keyword>
<proteinExistence type="inferred from homology"/>
<dbReference type="Pfam" id="PF03575">
    <property type="entry name" value="Peptidase_S51"/>
    <property type="match status" value="1"/>
</dbReference>
<evidence type="ECO:0000256" key="1">
    <source>
        <dbReference type="ARBA" id="ARBA00006534"/>
    </source>
</evidence>
<dbReference type="EMBL" id="AZHW01000154">
    <property type="protein sequence ID" value="ETX02342.1"/>
    <property type="molecule type" value="Genomic_DNA"/>
</dbReference>
<dbReference type="GO" id="GO:0008236">
    <property type="term" value="F:serine-type peptidase activity"/>
    <property type="evidence" value="ECO:0007669"/>
    <property type="project" value="UniProtKB-KW"/>
</dbReference>
<dbReference type="GO" id="GO:0006508">
    <property type="term" value="P:proteolysis"/>
    <property type="evidence" value="ECO:0007669"/>
    <property type="project" value="UniProtKB-KW"/>
</dbReference>
<evidence type="ECO:0000256" key="2">
    <source>
        <dbReference type="ARBA" id="ARBA00022670"/>
    </source>
</evidence>
<keyword evidence="4" id="KW-0720">Serine protease</keyword>
<evidence type="ECO:0000313" key="5">
    <source>
        <dbReference type="EMBL" id="ETX02342.1"/>
    </source>
</evidence>
<reference evidence="5 6" key="1">
    <citation type="journal article" date="2014" name="Nature">
        <title>An environmental bacterial taxon with a large and distinct metabolic repertoire.</title>
        <authorList>
            <person name="Wilson M.C."/>
            <person name="Mori T."/>
            <person name="Ruckert C."/>
            <person name="Uria A.R."/>
            <person name="Helf M.J."/>
            <person name="Takada K."/>
            <person name="Gernert C."/>
            <person name="Steffens U.A."/>
            <person name="Heycke N."/>
            <person name="Schmitt S."/>
            <person name="Rinke C."/>
            <person name="Helfrich E.J."/>
            <person name="Brachmann A.O."/>
            <person name="Gurgui C."/>
            <person name="Wakimoto T."/>
            <person name="Kracht M."/>
            <person name="Crusemann M."/>
            <person name="Hentschel U."/>
            <person name="Abe I."/>
            <person name="Matsunaga S."/>
            <person name="Kalinowski J."/>
            <person name="Takeyama H."/>
            <person name="Piel J."/>
        </authorList>
    </citation>
    <scope>NUCLEOTIDE SEQUENCE [LARGE SCALE GENOMIC DNA]</scope>
    <source>
        <strain evidence="6">TSY1</strain>
    </source>
</reference>
<evidence type="ECO:0000256" key="3">
    <source>
        <dbReference type="ARBA" id="ARBA00022801"/>
    </source>
</evidence>
<sequence length="240" mass="25826">MPKDEAEPRLPIFLLADSKPLFRSASGGSVLGSLRRALPRRAKAAYLGASNGDDPAFYSIFEAAMDAIEITERRMITSAYTDADQVFLSDAQLLLLAGGDVARGWDVFTQTGMRAAVVERLDAGALCVGVSAGAVQLGLQGWRETSDGVEHVFDTFEVVPRIIDVHDEAGSWRRLGARLRAHHGHARGLGIPFGGVVVYHPNGRLEAQGRPAVELSLQRGQLGMTEIAPTRAGEEPRDLV</sequence>
<comment type="similarity">
    <text evidence="1">Belongs to the peptidase S51 family.</text>
</comment>
<gene>
    <name evidence="5" type="ORF">ETSY1_03985</name>
</gene>
<dbReference type="CDD" id="cd03129">
    <property type="entry name" value="GAT1_Peptidase_E_like"/>
    <property type="match status" value="1"/>
</dbReference>
<protein>
    <recommendedName>
        <fullName evidence="7">Peptidase</fullName>
    </recommendedName>
</protein>
<evidence type="ECO:0000256" key="4">
    <source>
        <dbReference type="ARBA" id="ARBA00022825"/>
    </source>
</evidence>
<keyword evidence="3" id="KW-0378">Hydrolase</keyword>
<evidence type="ECO:0000313" key="6">
    <source>
        <dbReference type="Proteomes" id="UP000019141"/>
    </source>
</evidence>
<keyword evidence="2" id="KW-0645">Protease</keyword>